<dbReference type="PANTHER" id="PTHR21569:SF1">
    <property type="entry name" value="SMALL RIBOSOMAL SUBUNIT PROTEIN US9M"/>
    <property type="match status" value="1"/>
</dbReference>
<dbReference type="Proteomes" id="UP000178448">
    <property type="component" value="Unassembled WGS sequence"/>
</dbReference>
<keyword evidence="3 4" id="KW-0687">Ribonucleoprotein</keyword>
<reference evidence="7 8" key="1">
    <citation type="journal article" date="2016" name="Nat. Commun.">
        <title>Thousands of microbial genomes shed light on interconnected biogeochemical processes in an aquifer system.</title>
        <authorList>
            <person name="Anantharaman K."/>
            <person name="Brown C.T."/>
            <person name="Hug L.A."/>
            <person name="Sharon I."/>
            <person name="Castelle C.J."/>
            <person name="Probst A.J."/>
            <person name="Thomas B.C."/>
            <person name="Singh A."/>
            <person name="Wilkins M.J."/>
            <person name="Karaoz U."/>
            <person name="Brodie E.L."/>
            <person name="Williams K.H."/>
            <person name="Hubbard S.S."/>
            <person name="Banfield J.F."/>
        </authorList>
    </citation>
    <scope>NUCLEOTIDE SEQUENCE [LARGE SCALE GENOMIC DNA]</scope>
</reference>
<protein>
    <recommendedName>
        <fullName evidence="5">30S ribosomal protein S9</fullName>
    </recommendedName>
</protein>
<dbReference type="InterPro" id="IPR020568">
    <property type="entry name" value="Ribosomal_Su5_D2-typ_SF"/>
</dbReference>
<dbReference type="Gene3D" id="3.30.230.10">
    <property type="match status" value="1"/>
</dbReference>
<evidence type="ECO:0000256" key="5">
    <source>
        <dbReference type="RuleBase" id="RU003816"/>
    </source>
</evidence>
<dbReference type="STRING" id="1798374.A2Z33_07060"/>
<dbReference type="EMBL" id="MFJD01000001">
    <property type="protein sequence ID" value="OGG05098.1"/>
    <property type="molecule type" value="Genomic_DNA"/>
</dbReference>
<dbReference type="GO" id="GO:0003723">
    <property type="term" value="F:RNA binding"/>
    <property type="evidence" value="ECO:0007669"/>
    <property type="project" value="TreeGrafter"/>
</dbReference>
<dbReference type="SUPFAM" id="SSF54211">
    <property type="entry name" value="Ribosomal protein S5 domain 2-like"/>
    <property type="match status" value="1"/>
</dbReference>
<dbReference type="PANTHER" id="PTHR21569">
    <property type="entry name" value="RIBOSOMAL PROTEIN S9"/>
    <property type="match status" value="1"/>
</dbReference>
<organism evidence="7 8">
    <name type="scientific">Candidatus Gottesmanbacteria bacterium RBG_16_52_11</name>
    <dbReference type="NCBI Taxonomy" id="1798374"/>
    <lineage>
        <taxon>Bacteria</taxon>
        <taxon>Candidatus Gottesmaniibacteriota</taxon>
    </lineage>
</organism>
<name>A0A1F5YY30_9BACT</name>
<evidence type="ECO:0000256" key="6">
    <source>
        <dbReference type="SAM" id="MobiDB-lite"/>
    </source>
</evidence>
<feature type="compositionally biased region" description="Basic residues" evidence="6">
    <location>
        <begin position="128"/>
        <end position="148"/>
    </location>
</feature>
<comment type="caution">
    <text evidence="7">The sequence shown here is derived from an EMBL/GenBank/DDBJ whole genome shotgun (WGS) entry which is preliminary data.</text>
</comment>
<dbReference type="GO" id="GO:0003735">
    <property type="term" value="F:structural constituent of ribosome"/>
    <property type="evidence" value="ECO:0007669"/>
    <property type="project" value="InterPro"/>
</dbReference>
<dbReference type="GO" id="GO:0022627">
    <property type="term" value="C:cytosolic small ribosomal subunit"/>
    <property type="evidence" value="ECO:0007669"/>
    <property type="project" value="TreeGrafter"/>
</dbReference>
<dbReference type="InterPro" id="IPR020574">
    <property type="entry name" value="Ribosomal_uS9_CS"/>
</dbReference>
<dbReference type="AlphaFoldDB" id="A0A1F5YY30"/>
<evidence type="ECO:0000313" key="8">
    <source>
        <dbReference type="Proteomes" id="UP000178448"/>
    </source>
</evidence>
<feature type="region of interest" description="Disordered" evidence="6">
    <location>
        <begin position="125"/>
        <end position="148"/>
    </location>
</feature>
<sequence length="148" mass="16324">MPAEAAVSYYEAVGRRRVATARVRLYVNADNITVSGNALVKGAVSVNGKSSDEYFPGDVSKRNLLEPFRTTNTLNRFAVSVKTRGGGLQGQLGAVILGISRALLKVDLEKFRPILKKRGFLTRDPRAKQRRKAGFAHKARARKQSPKR</sequence>
<evidence type="ECO:0000256" key="4">
    <source>
        <dbReference type="RuleBase" id="RU003815"/>
    </source>
</evidence>
<evidence type="ECO:0000313" key="7">
    <source>
        <dbReference type="EMBL" id="OGG05098.1"/>
    </source>
</evidence>
<dbReference type="PROSITE" id="PS00360">
    <property type="entry name" value="RIBOSOMAL_S9"/>
    <property type="match status" value="1"/>
</dbReference>
<evidence type="ECO:0000256" key="1">
    <source>
        <dbReference type="ARBA" id="ARBA00005251"/>
    </source>
</evidence>
<gene>
    <name evidence="7" type="ORF">A2Z33_07060</name>
</gene>
<evidence type="ECO:0000256" key="2">
    <source>
        <dbReference type="ARBA" id="ARBA00022980"/>
    </source>
</evidence>
<dbReference type="GO" id="GO:0006412">
    <property type="term" value="P:translation"/>
    <property type="evidence" value="ECO:0007669"/>
    <property type="project" value="InterPro"/>
</dbReference>
<dbReference type="InterPro" id="IPR000754">
    <property type="entry name" value="Ribosomal_uS9"/>
</dbReference>
<accession>A0A1F5YY30</accession>
<dbReference type="Pfam" id="PF00380">
    <property type="entry name" value="Ribosomal_S9"/>
    <property type="match status" value="1"/>
</dbReference>
<evidence type="ECO:0000256" key="3">
    <source>
        <dbReference type="ARBA" id="ARBA00023274"/>
    </source>
</evidence>
<proteinExistence type="inferred from homology"/>
<comment type="similarity">
    <text evidence="1 4">Belongs to the universal ribosomal protein uS9 family.</text>
</comment>
<dbReference type="InterPro" id="IPR014721">
    <property type="entry name" value="Ribsml_uS5_D2-typ_fold_subgr"/>
</dbReference>
<keyword evidence="2 4" id="KW-0689">Ribosomal protein</keyword>